<dbReference type="HAMAP" id="MF_01514">
    <property type="entry name" value="UPF0314"/>
    <property type="match status" value="1"/>
</dbReference>
<sequence length="199" mass="21869">MNPSSETVARSATATPALRYWLAGAGLIALAALILYAMGRNPICTCGTVKLWVGDPNTADNSQHIADWYTLSHIIHGFLFCGLFWLVARDRPLGFRALLALVVEAGWEILENSPLIINRYREGTIALGYEGDSILNSVSDILFMLVGFLIASRLPVWVTVALAIFFELLALYAIRDNLTLNVLMLVYPIAGIKTWQSGL</sequence>
<dbReference type="RefSeq" id="WP_367626422.1">
    <property type="nucleotide sequence ID" value="NZ_JBFNQD010000018.1"/>
</dbReference>
<feature type="transmembrane region" description="Helical" evidence="5">
    <location>
        <begin position="156"/>
        <end position="174"/>
    </location>
</feature>
<comment type="similarity">
    <text evidence="5">Belongs to the UPF0314 family.</text>
</comment>
<accession>A0ABV3PVW1</accession>
<evidence type="ECO:0000313" key="6">
    <source>
        <dbReference type="EMBL" id="MEW9309822.1"/>
    </source>
</evidence>
<evidence type="ECO:0000256" key="1">
    <source>
        <dbReference type="ARBA" id="ARBA00022475"/>
    </source>
</evidence>
<evidence type="ECO:0000256" key="3">
    <source>
        <dbReference type="ARBA" id="ARBA00022989"/>
    </source>
</evidence>
<proteinExistence type="inferred from homology"/>
<feature type="transmembrane region" description="Helical" evidence="5">
    <location>
        <begin position="68"/>
        <end position="87"/>
    </location>
</feature>
<keyword evidence="2 5" id="KW-0812">Transmembrane</keyword>
<name>A0ABV3PVW1_9HYPH</name>
<organism evidence="6 7">
    <name type="scientific">Labrys neptuniae</name>
    <dbReference type="NCBI Taxonomy" id="376174"/>
    <lineage>
        <taxon>Bacteria</taxon>
        <taxon>Pseudomonadati</taxon>
        <taxon>Pseudomonadota</taxon>
        <taxon>Alphaproteobacteria</taxon>
        <taxon>Hyphomicrobiales</taxon>
        <taxon>Xanthobacteraceae</taxon>
        <taxon>Labrys</taxon>
    </lineage>
</organism>
<evidence type="ECO:0000313" key="7">
    <source>
        <dbReference type="Proteomes" id="UP001555786"/>
    </source>
</evidence>
<keyword evidence="7" id="KW-1185">Reference proteome</keyword>
<dbReference type="Pfam" id="PF10755">
    <property type="entry name" value="DUF2585"/>
    <property type="match status" value="1"/>
</dbReference>
<evidence type="ECO:0000256" key="4">
    <source>
        <dbReference type="ARBA" id="ARBA00023136"/>
    </source>
</evidence>
<feature type="transmembrane region" description="Helical" evidence="5">
    <location>
        <begin position="20"/>
        <end position="38"/>
    </location>
</feature>
<comment type="caution">
    <text evidence="6">The sequence shown here is derived from an EMBL/GenBank/DDBJ whole genome shotgun (WGS) entry which is preliminary data.</text>
</comment>
<dbReference type="InterPro" id="IPR019691">
    <property type="entry name" value="DUF2585"/>
</dbReference>
<reference evidence="6 7" key="1">
    <citation type="submission" date="2024-07" db="EMBL/GenBank/DDBJ databases">
        <title>Description of Labrys sedimenti sp. nov., isolated from a diclofenac-degrading enrichment culture.</title>
        <authorList>
            <person name="Tancsics A."/>
            <person name="Csepanyi A."/>
        </authorList>
    </citation>
    <scope>NUCLEOTIDE SEQUENCE [LARGE SCALE GENOMIC DNA]</scope>
    <source>
        <strain evidence="6 7">LMG 23578</strain>
    </source>
</reference>
<protein>
    <recommendedName>
        <fullName evidence="5">UPF0314 protein ABXS05_30020</fullName>
    </recommendedName>
</protein>
<gene>
    <name evidence="6" type="ORF">ABXS05_30020</name>
</gene>
<evidence type="ECO:0000256" key="2">
    <source>
        <dbReference type="ARBA" id="ARBA00022692"/>
    </source>
</evidence>
<keyword evidence="1 5" id="KW-1003">Cell membrane</keyword>
<dbReference type="EMBL" id="JBFNQD010000018">
    <property type="protein sequence ID" value="MEW9309822.1"/>
    <property type="molecule type" value="Genomic_DNA"/>
</dbReference>
<evidence type="ECO:0000256" key="5">
    <source>
        <dbReference type="HAMAP-Rule" id="MF_01514"/>
    </source>
</evidence>
<dbReference type="Proteomes" id="UP001555786">
    <property type="component" value="Unassembled WGS sequence"/>
</dbReference>
<keyword evidence="3 5" id="KW-1133">Transmembrane helix</keyword>
<comment type="subcellular location">
    <subcellularLocation>
        <location evidence="5">Cell membrane</location>
        <topology evidence="5">Multi-pass membrane protein</topology>
    </subcellularLocation>
</comment>
<keyword evidence="4 5" id="KW-0472">Membrane</keyword>
<dbReference type="NCBIfam" id="NF002099">
    <property type="entry name" value="PRK00944.1"/>
    <property type="match status" value="1"/>
</dbReference>